<reference evidence="2" key="1">
    <citation type="submission" date="2019-12" db="EMBL/GenBank/DDBJ databases">
        <title>Genome sequencing and annotation of Brassica cretica.</title>
        <authorList>
            <person name="Studholme D.J."/>
            <person name="Sarris P.F."/>
        </authorList>
    </citation>
    <scope>NUCLEOTIDE SEQUENCE</scope>
    <source>
        <strain evidence="2">PFS-001/15</strain>
        <tissue evidence="2">Leaf</tissue>
    </source>
</reference>
<dbReference type="EMBL" id="QGKW02001940">
    <property type="protein sequence ID" value="KAF2557591.1"/>
    <property type="molecule type" value="Genomic_DNA"/>
</dbReference>
<name>A0A8S9HEI8_BRACR</name>
<feature type="compositionally biased region" description="Basic and acidic residues" evidence="1">
    <location>
        <begin position="83"/>
        <end position="99"/>
    </location>
</feature>
<evidence type="ECO:0000313" key="3">
    <source>
        <dbReference type="Proteomes" id="UP000712281"/>
    </source>
</evidence>
<organism evidence="2 3">
    <name type="scientific">Brassica cretica</name>
    <name type="common">Mustard</name>
    <dbReference type="NCBI Taxonomy" id="69181"/>
    <lineage>
        <taxon>Eukaryota</taxon>
        <taxon>Viridiplantae</taxon>
        <taxon>Streptophyta</taxon>
        <taxon>Embryophyta</taxon>
        <taxon>Tracheophyta</taxon>
        <taxon>Spermatophyta</taxon>
        <taxon>Magnoliopsida</taxon>
        <taxon>eudicotyledons</taxon>
        <taxon>Gunneridae</taxon>
        <taxon>Pentapetalae</taxon>
        <taxon>rosids</taxon>
        <taxon>malvids</taxon>
        <taxon>Brassicales</taxon>
        <taxon>Brassicaceae</taxon>
        <taxon>Brassiceae</taxon>
        <taxon>Brassica</taxon>
    </lineage>
</organism>
<feature type="region of interest" description="Disordered" evidence="1">
    <location>
        <begin position="40"/>
        <end position="112"/>
    </location>
</feature>
<proteinExistence type="predicted"/>
<evidence type="ECO:0000313" key="2">
    <source>
        <dbReference type="EMBL" id="KAF2557591.1"/>
    </source>
</evidence>
<accession>A0A8S9HEI8</accession>
<feature type="compositionally biased region" description="Basic residues" evidence="1">
    <location>
        <begin position="42"/>
        <end position="51"/>
    </location>
</feature>
<comment type="caution">
    <text evidence="2">The sequence shown here is derived from an EMBL/GenBank/DDBJ whole genome shotgun (WGS) entry which is preliminary data.</text>
</comment>
<dbReference type="AlphaFoldDB" id="A0A8S9HEI8"/>
<gene>
    <name evidence="2" type="ORF">F2Q68_00014712</name>
</gene>
<sequence>MGFSFEGENERHYTGDDERVEMLKTRSEHLTWVTHMVEMKKRGSSMKRKKRSELEQSPTVYGFKGNSMKGDLAQPATLRKTTRSLDRTETPRNKDKGLLDDPTYDLAYETGKSTAKETEYKRRLKLPRELRRGGHRARTVKHMYSGLTQEGSVHDYISSFKALSEDYENEDPTVDTLVRLTSEGFVFKMEMFKGGLTAADIVRMCAEKQREKETKEKHDKENAA</sequence>
<protein>
    <submittedName>
        <fullName evidence="2">Uncharacterized protein</fullName>
    </submittedName>
</protein>
<evidence type="ECO:0000256" key="1">
    <source>
        <dbReference type="SAM" id="MobiDB-lite"/>
    </source>
</evidence>
<dbReference type="Proteomes" id="UP000712281">
    <property type="component" value="Unassembled WGS sequence"/>
</dbReference>